<dbReference type="Gene3D" id="3.90.950.10">
    <property type="match status" value="1"/>
</dbReference>
<sequence length="214" mass="22548">MGVTRLVLASTSPARLALLRAGGIEPTTIAPGVDEDAVDARAREQGLIETTADMVHILAKAKAEAVLNHPDAVGAIIVGCDSSLEFDGKSLGKPHQPEVARDRWRSMRGRAGTLFSGHWVIDNRNPIAGQLPPATGRVSSSIVHFADITDAEIDAYVATGEPLKVAGAFTIDGLGGAFLRSIEGDAHTVIGLSLPTLRELVISLGVEYPSLWNK</sequence>
<dbReference type="NCBIfam" id="TIGR00172">
    <property type="entry name" value="maf"/>
    <property type="match status" value="1"/>
</dbReference>
<reference evidence="3" key="1">
    <citation type="submission" date="2020-05" db="EMBL/GenBank/DDBJ databases">
        <authorList>
            <person name="Chiriac C."/>
            <person name="Salcher M."/>
            <person name="Ghai R."/>
            <person name="Kavagutti S V."/>
        </authorList>
    </citation>
    <scope>NUCLEOTIDE SEQUENCE</scope>
</reference>
<dbReference type="InterPro" id="IPR029001">
    <property type="entry name" value="ITPase-like_fam"/>
</dbReference>
<evidence type="ECO:0000256" key="1">
    <source>
        <dbReference type="ARBA" id="ARBA00001968"/>
    </source>
</evidence>
<dbReference type="PIRSF" id="PIRSF006305">
    <property type="entry name" value="Maf"/>
    <property type="match status" value="1"/>
</dbReference>
<dbReference type="PANTHER" id="PTHR43213:SF5">
    <property type="entry name" value="BIFUNCTIONAL DTTP_UTP PYROPHOSPHATASE_METHYLTRANSFERASE PROTEIN-RELATED"/>
    <property type="match status" value="1"/>
</dbReference>
<dbReference type="Pfam" id="PF02545">
    <property type="entry name" value="Maf"/>
    <property type="match status" value="1"/>
</dbReference>
<dbReference type="AlphaFoldDB" id="A0A6J6CP26"/>
<dbReference type="GO" id="GO:0047429">
    <property type="term" value="F:nucleoside triphosphate diphosphatase activity"/>
    <property type="evidence" value="ECO:0007669"/>
    <property type="project" value="InterPro"/>
</dbReference>
<protein>
    <submittedName>
        <fullName evidence="3">Unannotated protein</fullName>
    </submittedName>
</protein>
<name>A0A6J6CP26_9ZZZZ</name>
<dbReference type="EMBL" id="CAEZTF010000002">
    <property type="protein sequence ID" value="CAB4552966.1"/>
    <property type="molecule type" value="Genomic_DNA"/>
</dbReference>
<proteinExistence type="inferred from homology"/>
<dbReference type="HAMAP" id="MF_00528">
    <property type="entry name" value="Maf"/>
    <property type="match status" value="1"/>
</dbReference>
<dbReference type="SUPFAM" id="SSF52972">
    <property type="entry name" value="ITPase-like"/>
    <property type="match status" value="1"/>
</dbReference>
<gene>
    <name evidence="3" type="ORF">UFOPK1618_00020</name>
</gene>
<keyword evidence="2" id="KW-0378">Hydrolase</keyword>
<dbReference type="CDD" id="cd00555">
    <property type="entry name" value="Maf"/>
    <property type="match status" value="1"/>
</dbReference>
<evidence type="ECO:0000256" key="2">
    <source>
        <dbReference type="ARBA" id="ARBA00022801"/>
    </source>
</evidence>
<dbReference type="PANTHER" id="PTHR43213">
    <property type="entry name" value="BIFUNCTIONAL DTTP/UTP PYROPHOSPHATASE/METHYLTRANSFERASE PROTEIN-RELATED"/>
    <property type="match status" value="1"/>
</dbReference>
<accession>A0A6J6CP26</accession>
<comment type="cofactor">
    <cofactor evidence="1">
        <name>a divalent metal cation</name>
        <dbReference type="ChEBI" id="CHEBI:60240"/>
    </cofactor>
</comment>
<evidence type="ECO:0000313" key="3">
    <source>
        <dbReference type="EMBL" id="CAB4552966.1"/>
    </source>
</evidence>
<dbReference type="InterPro" id="IPR003697">
    <property type="entry name" value="Maf-like"/>
</dbReference>
<organism evidence="3">
    <name type="scientific">freshwater metagenome</name>
    <dbReference type="NCBI Taxonomy" id="449393"/>
    <lineage>
        <taxon>unclassified sequences</taxon>
        <taxon>metagenomes</taxon>
        <taxon>ecological metagenomes</taxon>
    </lineage>
</organism>